<protein>
    <submittedName>
        <fullName evidence="2">Uncharacterized protein</fullName>
    </submittedName>
</protein>
<gene>
    <name evidence="1" type="ORF">NCTC1935_00111</name>
    <name evidence="2" type="ORF">NCTC1935_02195</name>
</gene>
<accession>A0A449H004</accession>
<name>A0A449H004_NOCFR</name>
<proteinExistence type="predicted"/>
<evidence type="ECO:0000313" key="1">
    <source>
        <dbReference type="EMBL" id="VFA81155.1"/>
    </source>
</evidence>
<dbReference type="AlphaFoldDB" id="A0A449H004"/>
<organism evidence="2">
    <name type="scientific">Nocardia farcinica</name>
    <dbReference type="NCBI Taxonomy" id="37329"/>
    <lineage>
        <taxon>Bacteria</taxon>
        <taxon>Bacillati</taxon>
        <taxon>Actinomycetota</taxon>
        <taxon>Actinomycetes</taxon>
        <taxon>Mycobacteriales</taxon>
        <taxon>Nocardiaceae</taxon>
        <taxon>Nocardia</taxon>
    </lineage>
</organism>
<reference evidence="2" key="1">
    <citation type="submission" date="2019-02" db="EMBL/GenBank/DDBJ databases">
        <authorList>
            <consortium name="Pathogen Informatics"/>
        </authorList>
    </citation>
    <scope>NUCLEOTIDE SEQUENCE</scope>
    <source>
        <strain evidence="2">3012STDY6733949</strain>
    </source>
</reference>
<dbReference type="EMBL" id="CAACYE010000005">
    <property type="protein sequence ID" value="VFA84366.1"/>
    <property type="molecule type" value="Genomic_DNA"/>
</dbReference>
<dbReference type="EMBL" id="CAACYE010000004">
    <property type="protein sequence ID" value="VFA81155.1"/>
    <property type="molecule type" value="Genomic_DNA"/>
</dbReference>
<evidence type="ECO:0000313" key="2">
    <source>
        <dbReference type="EMBL" id="VFA84366.1"/>
    </source>
</evidence>
<sequence length="168" mass="18813">MIPSLVSGIPRAHDSVPRVVDDLRSAGVVPPTTTWRAPLPLPPLIDPEAPRRPPIRYEVRRMDKSGRLMARPLLDYLGWPPRQRLEVRLDEGVLTLTPGEDCDDTVYIDNRAHLRLRARLRRDLAVQDADDFLLAADPTGATLLMFTPIAVAALLRPWTAPLEENHPA</sequence>